<accession>A0A6G0TID2</accession>
<name>A0A6G0TID2_APHGL</name>
<protein>
    <submittedName>
        <fullName evidence="2">Uncharacterized protein</fullName>
    </submittedName>
</protein>
<keyword evidence="1" id="KW-0812">Transmembrane</keyword>
<keyword evidence="3" id="KW-1185">Reference proteome</keyword>
<gene>
    <name evidence="2" type="ORF">AGLY_009991</name>
</gene>
<reference evidence="2 3" key="1">
    <citation type="submission" date="2019-08" db="EMBL/GenBank/DDBJ databases">
        <title>The genome of the soybean aphid Biotype 1, its phylome, world population structure and adaptation to the North American continent.</title>
        <authorList>
            <person name="Giordano R."/>
            <person name="Donthu R.K."/>
            <person name="Hernandez A.G."/>
            <person name="Wright C.L."/>
            <person name="Zimin A.V."/>
        </authorList>
    </citation>
    <scope>NUCLEOTIDE SEQUENCE [LARGE SCALE GENOMIC DNA]</scope>
    <source>
        <tissue evidence="2">Whole aphids</tissue>
    </source>
</reference>
<evidence type="ECO:0000313" key="2">
    <source>
        <dbReference type="EMBL" id="KAE9532368.1"/>
    </source>
</evidence>
<evidence type="ECO:0000313" key="3">
    <source>
        <dbReference type="Proteomes" id="UP000475862"/>
    </source>
</evidence>
<evidence type="ECO:0000256" key="1">
    <source>
        <dbReference type="SAM" id="Phobius"/>
    </source>
</evidence>
<feature type="transmembrane region" description="Helical" evidence="1">
    <location>
        <begin position="12"/>
        <end position="33"/>
    </location>
</feature>
<keyword evidence="1" id="KW-1133">Transmembrane helix</keyword>
<proteinExistence type="predicted"/>
<dbReference type="AlphaFoldDB" id="A0A6G0TID2"/>
<dbReference type="EMBL" id="VYZN01000039">
    <property type="protein sequence ID" value="KAE9532368.1"/>
    <property type="molecule type" value="Genomic_DNA"/>
</dbReference>
<comment type="caution">
    <text evidence="2">The sequence shown here is derived from an EMBL/GenBank/DDBJ whole genome shotgun (WGS) entry which is preliminary data.</text>
</comment>
<dbReference type="Proteomes" id="UP000475862">
    <property type="component" value="Unassembled WGS sequence"/>
</dbReference>
<organism evidence="2 3">
    <name type="scientific">Aphis glycines</name>
    <name type="common">Soybean aphid</name>
    <dbReference type="NCBI Taxonomy" id="307491"/>
    <lineage>
        <taxon>Eukaryota</taxon>
        <taxon>Metazoa</taxon>
        <taxon>Ecdysozoa</taxon>
        <taxon>Arthropoda</taxon>
        <taxon>Hexapoda</taxon>
        <taxon>Insecta</taxon>
        <taxon>Pterygota</taxon>
        <taxon>Neoptera</taxon>
        <taxon>Paraneoptera</taxon>
        <taxon>Hemiptera</taxon>
        <taxon>Sternorrhyncha</taxon>
        <taxon>Aphidomorpha</taxon>
        <taxon>Aphidoidea</taxon>
        <taxon>Aphididae</taxon>
        <taxon>Aphidini</taxon>
        <taxon>Aphis</taxon>
        <taxon>Aphis</taxon>
    </lineage>
</organism>
<keyword evidence="1" id="KW-0472">Membrane</keyword>
<sequence>MEINNNKLVLNWYLLNMVGFYEFIFYITFKTIYGKDFDQKSDLDHIVNFLVLQLYCFVDYLHLDDYNQWPFAGYIAFVTAKWFSPASGPSFKYILCIRFDKGIRNRINRNCFNWREHFYFYTSKLVGIRQSTCLIRINKITHVHEQQDNSYKRVRYFDLKNKYSFFKCIVEYLNLAAVSTFNLKLYLGNLPKTCTCIKNSQICDQDNFKFSPSHLSWSHCKFNIFFFMSSIRSENVETQTNGELQLPKINVFPYFILTAFNLL</sequence>